<dbReference type="InterPro" id="IPR019574">
    <property type="entry name" value="NADH_UbQ_OxRdtase_Gsu_4Fe4S-bd"/>
</dbReference>
<dbReference type="InterPro" id="IPR010228">
    <property type="entry name" value="NADH_UbQ_OxRdtase_Gsu"/>
</dbReference>
<dbReference type="Pfam" id="PF25998">
    <property type="entry name" value="U-box_ZFPL1"/>
    <property type="match status" value="1"/>
</dbReference>
<dbReference type="InterPro" id="IPR001841">
    <property type="entry name" value="Znf_RING"/>
</dbReference>
<dbReference type="Gene3D" id="3.30.200.210">
    <property type="match status" value="1"/>
</dbReference>
<dbReference type="GO" id="GO:0005743">
    <property type="term" value="C:mitochondrial inner membrane"/>
    <property type="evidence" value="ECO:0007669"/>
    <property type="project" value="UniProtKB-ARBA"/>
</dbReference>
<dbReference type="PANTHER" id="PTHR43105">
    <property type="entry name" value="RESPIRATORY NITRATE REDUCTASE"/>
    <property type="match status" value="1"/>
</dbReference>
<evidence type="ECO:0000256" key="10">
    <source>
        <dbReference type="ARBA" id="ARBA00023014"/>
    </source>
</evidence>
<evidence type="ECO:0000313" key="21">
    <source>
        <dbReference type="Proteomes" id="UP000887581"/>
    </source>
</evidence>
<dbReference type="GO" id="GO:0042773">
    <property type="term" value="P:ATP synthesis coupled electron transport"/>
    <property type="evidence" value="ECO:0007669"/>
    <property type="project" value="InterPro"/>
</dbReference>
<dbReference type="InterPro" id="IPR058730">
    <property type="entry name" value="U-box_ZFPL1-like"/>
</dbReference>
<dbReference type="InterPro" id="IPR058731">
    <property type="entry name" value="Znf-B_box_ZFPL1-like"/>
</dbReference>
<keyword evidence="10" id="KW-0411">Iron-sulfur</keyword>
<keyword evidence="8" id="KW-1278">Translocase</keyword>
<dbReference type="Pfam" id="PF09326">
    <property type="entry name" value="NADH_dhqG_C"/>
    <property type="match status" value="1"/>
</dbReference>
<keyword evidence="16" id="KW-0472">Membrane</keyword>
<dbReference type="NCBIfam" id="TIGR01973">
    <property type="entry name" value="NuoG"/>
    <property type="match status" value="1"/>
</dbReference>
<evidence type="ECO:0000259" key="19">
    <source>
        <dbReference type="PROSITE" id="PS51669"/>
    </source>
</evidence>
<dbReference type="PROSITE" id="PS00642">
    <property type="entry name" value="COMPLEX1_75K_2"/>
    <property type="match status" value="1"/>
</dbReference>
<evidence type="ECO:0000256" key="7">
    <source>
        <dbReference type="ARBA" id="ARBA00022833"/>
    </source>
</evidence>
<dbReference type="PROSITE" id="PS51669">
    <property type="entry name" value="4FE4S_MOW_BIS_MGD"/>
    <property type="match status" value="1"/>
</dbReference>
<evidence type="ECO:0000256" key="2">
    <source>
        <dbReference type="ARBA" id="ARBA00005404"/>
    </source>
</evidence>
<evidence type="ECO:0000259" key="18">
    <source>
        <dbReference type="PROSITE" id="PS51085"/>
    </source>
</evidence>
<feature type="domain" description="RING-type" evidence="17">
    <location>
        <begin position="53"/>
        <end position="101"/>
    </location>
</feature>
<evidence type="ECO:0000256" key="13">
    <source>
        <dbReference type="ARBA" id="ARBA00049551"/>
    </source>
</evidence>
<keyword evidence="11" id="KW-0520">NAD</keyword>
<dbReference type="GO" id="GO:0016651">
    <property type="term" value="F:oxidoreductase activity, acting on NAD(P)H"/>
    <property type="evidence" value="ECO:0007669"/>
    <property type="project" value="InterPro"/>
</dbReference>
<dbReference type="PROSITE" id="PS51839">
    <property type="entry name" value="4FE4S_HC3"/>
    <property type="match status" value="1"/>
</dbReference>
<name>A0A915Q7G2_9BILA</name>
<evidence type="ECO:0000256" key="1">
    <source>
        <dbReference type="ARBA" id="ARBA00001966"/>
    </source>
</evidence>
<dbReference type="GO" id="GO:0045271">
    <property type="term" value="C:respiratory chain complex I"/>
    <property type="evidence" value="ECO:0007669"/>
    <property type="project" value="UniProtKB-ARBA"/>
</dbReference>
<feature type="domain" description="4Fe-4S His(Cys)3-ligated-type" evidence="20">
    <location>
        <begin position="435"/>
        <end position="474"/>
    </location>
</feature>
<evidence type="ECO:0000256" key="5">
    <source>
        <dbReference type="ARBA" id="ARBA00022723"/>
    </source>
</evidence>
<dbReference type="FunFam" id="3.30.200.210:FF:000002">
    <property type="entry name" value="NADH-ubiquinone oxidoreductase 75 kDa subunit"/>
    <property type="match status" value="1"/>
</dbReference>
<protein>
    <recommendedName>
        <fullName evidence="3">NADH-ubiquinone oxidoreductase 75 kDa subunit, mitochondrial</fullName>
    </recommendedName>
</protein>
<dbReference type="InterPro" id="IPR001041">
    <property type="entry name" value="2Fe-2S_ferredoxin-type"/>
</dbReference>
<dbReference type="Pfam" id="PF25993">
    <property type="entry name" value="zf-B_box_ZFPL1"/>
    <property type="match status" value="1"/>
</dbReference>
<dbReference type="CDD" id="cd16487">
    <property type="entry name" value="mRING-H2-C3DHC3_ZFPL1"/>
    <property type="match status" value="1"/>
</dbReference>
<feature type="domain" description="4Fe-4S Mo/W bis-MGD-type" evidence="19">
    <location>
        <begin position="575"/>
        <end position="631"/>
    </location>
</feature>
<comment type="cofactor">
    <cofactor evidence="1">
        <name>[4Fe-4S] cluster</name>
        <dbReference type="ChEBI" id="CHEBI:49883"/>
    </cofactor>
</comment>
<dbReference type="InterPro" id="IPR006656">
    <property type="entry name" value="Mopterin_OxRdtase"/>
</dbReference>
<comment type="catalytic activity">
    <reaction evidence="13">
        <text>a ubiquinone + NADH + 5 H(+)(in) = a ubiquinol + NAD(+) + 4 H(+)(out)</text>
        <dbReference type="Rhea" id="RHEA:29091"/>
        <dbReference type="Rhea" id="RHEA-COMP:9565"/>
        <dbReference type="Rhea" id="RHEA-COMP:9566"/>
        <dbReference type="ChEBI" id="CHEBI:15378"/>
        <dbReference type="ChEBI" id="CHEBI:16389"/>
        <dbReference type="ChEBI" id="CHEBI:17976"/>
        <dbReference type="ChEBI" id="CHEBI:57540"/>
        <dbReference type="ChEBI" id="CHEBI:57945"/>
        <dbReference type="EC" id="7.1.1.2"/>
    </reaction>
</comment>
<evidence type="ECO:0000256" key="11">
    <source>
        <dbReference type="ARBA" id="ARBA00023027"/>
    </source>
</evidence>
<dbReference type="Gene3D" id="3.30.70.20">
    <property type="match status" value="1"/>
</dbReference>
<evidence type="ECO:0000256" key="3">
    <source>
        <dbReference type="ARBA" id="ARBA00013888"/>
    </source>
</evidence>
<dbReference type="FunFam" id="3.30.70.20:FF:000002">
    <property type="entry name" value="NADH-ubiquinone oxidoreductase 75 kDa subunit"/>
    <property type="match status" value="1"/>
</dbReference>
<organism evidence="21 22">
    <name type="scientific">Setaria digitata</name>
    <dbReference type="NCBI Taxonomy" id="48799"/>
    <lineage>
        <taxon>Eukaryota</taxon>
        <taxon>Metazoa</taxon>
        <taxon>Ecdysozoa</taxon>
        <taxon>Nematoda</taxon>
        <taxon>Chromadorea</taxon>
        <taxon>Rhabditida</taxon>
        <taxon>Spirurina</taxon>
        <taxon>Spiruromorpha</taxon>
        <taxon>Filarioidea</taxon>
        <taxon>Setariidae</taxon>
        <taxon>Setaria</taxon>
    </lineage>
</organism>
<dbReference type="InterPro" id="IPR036010">
    <property type="entry name" value="2Fe-2S_ferredoxin-like_sf"/>
</dbReference>
<comment type="cofactor">
    <cofactor evidence="12">
        <name>[2Fe-2S] cluster</name>
        <dbReference type="ChEBI" id="CHEBI:190135"/>
    </cofactor>
</comment>
<evidence type="ECO:0000256" key="6">
    <source>
        <dbReference type="ARBA" id="ARBA00022771"/>
    </source>
</evidence>
<evidence type="ECO:0000313" key="22">
    <source>
        <dbReference type="WBParaSite" id="sdigi.contig819.g9831.t1"/>
    </source>
</evidence>
<dbReference type="CDD" id="cd00207">
    <property type="entry name" value="fer2"/>
    <property type="match status" value="1"/>
</dbReference>
<dbReference type="SMART" id="SM00929">
    <property type="entry name" value="NADH-G_4Fe-4S_3"/>
    <property type="match status" value="1"/>
</dbReference>
<accession>A0A915Q7G2</accession>
<dbReference type="InterPro" id="IPR054351">
    <property type="entry name" value="NADH_UbQ_OxRdtase_ferredoxin"/>
</dbReference>
<keyword evidence="4" id="KW-0004">4Fe-4S</keyword>
<dbReference type="SUPFAM" id="SSF53706">
    <property type="entry name" value="Formate dehydrogenase/DMSO reductase, domains 1-3"/>
    <property type="match status" value="1"/>
</dbReference>
<dbReference type="InterPro" id="IPR006963">
    <property type="entry name" value="Mopterin_OxRdtase_4Fe-4S_dom"/>
</dbReference>
<dbReference type="SUPFAM" id="SSF54292">
    <property type="entry name" value="2Fe-2S ferredoxin-like"/>
    <property type="match status" value="1"/>
</dbReference>
<dbReference type="Proteomes" id="UP000887581">
    <property type="component" value="Unplaced"/>
</dbReference>
<dbReference type="GO" id="GO:0008137">
    <property type="term" value="F:NADH dehydrogenase (ubiquinone) activity"/>
    <property type="evidence" value="ECO:0007669"/>
    <property type="project" value="UniProtKB-EC"/>
</dbReference>
<keyword evidence="9" id="KW-0408">Iron</keyword>
<dbReference type="Gene3D" id="3.30.40.10">
    <property type="entry name" value="Zinc/RING finger domain, C3HC4 (zinc finger)"/>
    <property type="match status" value="1"/>
</dbReference>
<dbReference type="GO" id="GO:0008270">
    <property type="term" value="F:zinc ion binding"/>
    <property type="evidence" value="ECO:0007669"/>
    <property type="project" value="UniProtKB-KW"/>
</dbReference>
<dbReference type="Pfam" id="PF22151">
    <property type="entry name" value="Fer4_NDSU1"/>
    <property type="match status" value="1"/>
</dbReference>
<dbReference type="Pfam" id="PF10588">
    <property type="entry name" value="NADH-G_4Fe-4S_3"/>
    <property type="match status" value="1"/>
</dbReference>
<keyword evidence="6 14" id="KW-0863">Zinc-finger</keyword>
<dbReference type="Pfam" id="PF00384">
    <property type="entry name" value="Molybdopterin"/>
    <property type="match status" value="1"/>
</dbReference>
<dbReference type="PROSITE" id="PS00641">
    <property type="entry name" value="COMPLEX1_75K_1"/>
    <property type="match status" value="1"/>
</dbReference>
<sequence length="1057" mass="117970">MGLCKCAKKKVTSLFCFEHRVNVCEYCLVENHNKCVVQSYLSWLADSDYDANCMFCSTPLECKETVRLKCLHLFHWECLNDWARCLPRTTAPAGYKCQQCQEGIFPAPNQTSPIIERLRATLQQANWARVGLGLSLLPELDITPSPVSFIPPMMMPSATEQNCMNLQDVLHKVNVSVGGVRSDTLDTVVEVGDEYTRHEQPNQFTVRKSGNLAENSCMNTSPLLHPEYRDEDLPENKYKRRSASEWLNRWFRSRYGKRSTLDSRARWKRGFFYLIICIIVVFTVFTVLSRLMSNSATDDPVFNPLANPNIRIAFPEHSFISNKMQVVSGRSLSRLGAGNLRLITFLLCRGQRTVTSKKVEVFINDKKLLVDPGTTILQAASLLNIDIPRFCYHDRLSIAGNCRMCLVEVEKQWKPVASCAMPVTNGMRVQTNSPMAKKAREGVMEFLLFNHPLDCPICDQGGECDLQDQSMGFGSDRSRLQITYDGKRAVENKYIGPLIKTVMTRCIQCTRCVRFANEIAGVSDFGTTGRGTDMEIGTYVEKLFATELSGNVIDICPVGALLSKPYSFTARPWELRKVESVDVMDAVGSNIVIAHRTGELFRITPKLCEDINEEWISDKTRFIVDGLKRQRLGQPLLRTQDGSLEPCSWEEALFAVASKLRSTSPDHMAALAGDLCDTESLVALKDLMNRFDSELVCTEESFPNGSGGTDLRCNYVMNDKFVGVEKADVLLLVGTNPRFEAAIFNARIRKSFRNTDIEIGVIGEEVDLKYGYEYLGNNGKILDDIISNKGEFAKRLQAAKRPMIVVGSGALQGKHGAALLGKIQVLAEKLRNKTGKIVKVVNVLQRYASQVGALDVGYKAGAEWILNSTKPIKFLYLLGADGGCIKKSNLPSDSFVVYQGHHGDVGVELANLILPGAAYTEKDATYVNTEGRAQRAYAAITVPGDARIDWKIIRAISEVAGKALPYDDLDQMRTRMAEIAPHLIRCGKAEECSYQEQATMLAESGNTDVSLKPELIELSDFWMTNTISRASKTMAECVRACHRNKQDPYTENKSLSV</sequence>
<evidence type="ECO:0000256" key="4">
    <source>
        <dbReference type="ARBA" id="ARBA00022485"/>
    </source>
</evidence>
<dbReference type="AlphaFoldDB" id="A0A915Q7G2"/>
<evidence type="ECO:0000256" key="12">
    <source>
        <dbReference type="ARBA" id="ARBA00034078"/>
    </source>
</evidence>
<dbReference type="CDD" id="cd02773">
    <property type="entry name" value="MopB_Res-Cmplx1_Nad11"/>
    <property type="match status" value="1"/>
</dbReference>
<dbReference type="PANTHER" id="PTHR43105:SF13">
    <property type="entry name" value="NADH-UBIQUINONE OXIDOREDUCTASE 75 KDA SUBUNIT, MITOCHONDRIAL"/>
    <property type="match status" value="1"/>
</dbReference>
<dbReference type="WBParaSite" id="sdigi.contig819.g9831.t1">
    <property type="protein sequence ID" value="sdigi.contig819.g9831.t1"/>
    <property type="gene ID" value="sdigi.contig819.g9831"/>
</dbReference>
<comment type="similarity">
    <text evidence="2 15">Belongs to the complex I 75 kDa subunit family.</text>
</comment>
<reference evidence="22" key="1">
    <citation type="submission" date="2022-11" db="UniProtKB">
        <authorList>
            <consortium name="WormBaseParasite"/>
        </authorList>
    </citation>
    <scope>IDENTIFICATION</scope>
</reference>
<dbReference type="InterPro" id="IPR013083">
    <property type="entry name" value="Znf_RING/FYVE/PHD"/>
</dbReference>
<dbReference type="PROSITE" id="PS00643">
    <property type="entry name" value="COMPLEX1_75K_3"/>
    <property type="match status" value="1"/>
</dbReference>
<dbReference type="FunFam" id="3.40.50.740:FF:000012">
    <property type="entry name" value="NADH dehydrogenase [ubiquinone] iron-sulfur protein 1 mitochondrial"/>
    <property type="match status" value="1"/>
</dbReference>
<dbReference type="Pfam" id="PF22117">
    <property type="entry name" value="Fer4_Nqo3"/>
    <property type="match status" value="1"/>
</dbReference>
<dbReference type="Pfam" id="PF13510">
    <property type="entry name" value="Fer2_4"/>
    <property type="match status" value="1"/>
</dbReference>
<evidence type="ECO:0000259" key="20">
    <source>
        <dbReference type="PROSITE" id="PS51839"/>
    </source>
</evidence>
<dbReference type="InterPro" id="IPR000283">
    <property type="entry name" value="NADH_UbQ_OxRdtase_75kDa_su_CS"/>
</dbReference>
<evidence type="ECO:0000256" key="15">
    <source>
        <dbReference type="RuleBase" id="RU004523"/>
    </source>
</evidence>
<dbReference type="FunFam" id="3.10.20.740:FF:000001">
    <property type="entry name" value="NADH-quinone oxidoreductase subunit G"/>
    <property type="match status" value="1"/>
</dbReference>
<evidence type="ECO:0000256" key="9">
    <source>
        <dbReference type="ARBA" id="ARBA00023004"/>
    </source>
</evidence>
<keyword evidence="21" id="KW-1185">Reference proteome</keyword>
<dbReference type="SUPFAM" id="SSF54862">
    <property type="entry name" value="4Fe-4S ferredoxins"/>
    <property type="match status" value="1"/>
</dbReference>
<dbReference type="Gene3D" id="3.40.50.740">
    <property type="match status" value="1"/>
</dbReference>
<dbReference type="InterPro" id="IPR015405">
    <property type="entry name" value="NDUFS1-like_C"/>
</dbReference>
<dbReference type="InterPro" id="IPR050123">
    <property type="entry name" value="Prok_molybdopt-oxidoreductase"/>
</dbReference>
<dbReference type="PROSITE" id="PS50089">
    <property type="entry name" value="ZF_RING_2"/>
    <property type="match status" value="1"/>
</dbReference>
<evidence type="ECO:0000259" key="17">
    <source>
        <dbReference type="PROSITE" id="PS50089"/>
    </source>
</evidence>
<dbReference type="Gene3D" id="3.10.20.740">
    <property type="match status" value="1"/>
</dbReference>
<keyword evidence="5" id="KW-0479">Metal-binding</keyword>
<proteinExistence type="inferred from homology"/>
<dbReference type="PROSITE" id="PS51085">
    <property type="entry name" value="2FE2S_FER_2"/>
    <property type="match status" value="1"/>
</dbReference>
<keyword evidence="16" id="KW-0812">Transmembrane</keyword>
<keyword evidence="7" id="KW-0862">Zinc</keyword>
<evidence type="ECO:0000256" key="16">
    <source>
        <dbReference type="SAM" id="Phobius"/>
    </source>
</evidence>
<keyword evidence="16" id="KW-1133">Transmembrane helix</keyword>
<dbReference type="GO" id="GO:0051539">
    <property type="term" value="F:4 iron, 4 sulfur cluster binding"/>
    <property type="evidence" value="ECO:0007669"/>
    <property type="project" value="UniProtKB-KW"/>
</dbReference>
<evidence type="ECO:0000256" key="14">
    <source>
        <dbReference type="PROSITE-ProRule" id="PRU00175"/>
    </source>
</evidence>
<evidence type="ECO:0000256" key="8">
    <source>
        <dbReference type="ARBA" id="ARBA00022967"/>
    </source>
</evidence>
<feature type="transmembrane region" description="Helical" evidence="16">
    <location>
        <begin position="271"/>
        <end position="292"/>
    </location>
</feature>
<feature type="domain" description="2Fe-2S ferredoxin-type" evidence="18">
    <location>
        <begin position="357"/>
        <end position="435"/>
    </location>
</feature>